<evidence type="ECO:0000256" key="1">
    <source>
        <dbReference type="ARBA" id="ARBA00004514"/>
    </source>
</evidence>
<evidence type="ECO:0000256" key="5">
    <source>
        <dbReference type="ARBA" id="ARBA00022917"/>
    </source>
</evidence>
<evidence type="ECO:0000256" key="9">
    <source>
        <dbReference type="RuleBase" id="RU003814"/>
    </source>
</evidence>
<dbReference type="EMBL" id="KE504133">
    <property type="protein sequence ID" value="EPT02842.1"/>
    <property type="molecule type" value="Genomic_DNA"/>
</dbReference>
<dbReference type="Proteomes" id="UP000015241">
    <property type="component" value="Unassembled WGS sequence"/>
</dbReference>
<accession>S8ED02</accession>
<evidence type="ECO:0000256" key="4">
    <source>
        <dbReference type="ARBA" id="ARBA00022540"/>
    </source>
</evidence>
<keyword evidence="3" id="KW-0963">Cytoplasm</keyword>
<dbReference type="InterPro" id="IPR042529">
    <property type="entry name" value="IF_2B-like_C"/>
</dbReference>
<gene>
    <name evidence="11" type="ORF">FOMPIDRAFT_1159965</name>
</gene>
<comment type="similarity">
    <text evidence="2 9">Belongs to the eIF-2B alpha/beta/delta subunits family.</text>
</comment>
<evidence type="ECO:0000256" key="10">
    <source>
        <dbReference type="SAM" id="MobiDB-lite"/>
    </source>
</evidence>
<dbReference type="PANTHER" id="PTHR10233:SF14">
    <property type="entry name" value="TRANSLATION INITIATION FACTOR EIF-2B SUBUNIT DELTA"/>
    <property type="match status" value="1"/>
</dbReference>
<evidence type="ECO:0000256" key="8">
    <source>
        <dbReference type="ARBA" id="ARBA00046432"/>
    </source>
</evidence>
<name>S8ED02_FOMSC</name>
<comment type="subcellular location">
    <subcellularLocation>
        <location evidence="1">Cytoplasm</location>
        <location evidence="1">Cytosol</location>
    </subcellularLocation>
</comment>
<evidence type="ECO:0000313" key="11">
    <source>
        <dbReference type="EMBL" id="EPT02842.1"/>
    </source>
</evidence>
<dbReference type="Pfam" id="PF01008">
    <property type="entry name" value="IF-2B"/>
    <property type="match status" value="1"/>
</dbReference>
<organism evidence="11 12">
    <name type="scientific">Fomitopsis schrenkii</name>
    <name type="common">Brown rot fungus</name>
    <dbReference type="NCBI Taxonomy" id="2126942"/>
    <lineage>
        <taxon>Eukaryota</taxon>
        <taxon>Fungi</taxon>
        <taxon>Dikarya</taxon>
        <taxon>Basidiomycota</taxon>
        <taxon>Agaricomycotina</taxon>
        <taxon>Agaricomycetes</taxon>
        <taxon>Polyporales</taxon>
        <taxon>Fomitopsis</taxon>
    </lineage>
</organism>
<sequence>MSPAPTLDTQVQPPPNGDIAHVDQQKSQKQMTKAERRELQERQRAAKASRQTGAPNGVNGKAPNGVKQGPAPSTSNVPVQKKGMKPPETPTRPRSQSVNRKDPKAAPAAVPDASPEKAQGLRIFAHFGLPKPVSVAKGEIHPAVVRLALQFANFKIVGANARCIATLTAFKTVIQDYTTPPNNTLSRHLMTHLSPQISHLVAARPMSVTMGNAIRQLKLEISGSDIDLPEQDAKDALCLKIDNYIRDRITIADQVIQETAGSKIKDGDVILTYARSSIVEKVLLGAHEDGRDFSVIIVDSRPMLEGKRLLSVLSAAGIQCTYLLLPALGPIIKEVSMVLVGAHSIHSNGSVFSRAGTALVAMMARQHSVPVVVCCETYKYSEGVQLDSFTKNELAPIGDLFSSFPLTKPRESLMLQNRPNLEILNPLYDLTPPTSVTAVVTEVGVIPPNSISSIPLALGRLL</sequence>
<dbReference type="Gene3D" id="3.40.50.10470">
    <property type="entry name" value="Translation initiation factor eif-2b, domain 2"/>
    <property type="match status" value="1"/>
</dbReference>
<keyword evidence="5" id="KW-0648">Protein biosynthesis</keyword>
<keyword evidence="4" id="KW-0396">Initiation factor</keyword>
<dbReference type="InterPro" id="IPR000649">
    <property type="entry name" value="IF-2B-related"/>
</dbReference>
<dbReference type="eggNOG" id="KOG1467">
    <property type="taxonomic scope" value="Eukaryota"/>
</dbReference>
<dbReference type="HOGENOM" id="CLU_016218_3_1_1"/>
<dbReference type="FunCoup" id="S8ED02">
    <property type="interactions" value="526"/>
</dbReference>
<evidence type="ECO:0000313" key="12">
    <source>
        <dbReference type="Proteomes" id="UP000015241"/>
    </source>
</evidence>
<dbReference type="STRING" id="743788.S8ED02"/>
<proteinExistence type="inferred from homology"/>
<evidence type="ECO:0000256" key="2">
    <source>
        <dbReference type="ARBA" id="ARBA00007251"/>
    </source>
</evidence>
<dbReference type="GO" id="GO:0005829">
    <property type="term" value="C:cytosol"/>
    <property type="evidence" value="ECO:0007669"/>
    <property type="project" value="UniProtKB-SubCell"/>
</dbReference>
<protein>
    <recommendedName>
        <fullName evidence="6">Translation initiation factor eIF2B subunit delta</fullName>
    </recommendedName>
    <alternativeName>
        <fullName evidence="7">eIF2B GDP-GTP exchange factor subunit delta</fullName>
    </alternativeName>
</protein>
<evidence type="ECO:0000256" key="7">
    <source>
        <dbReference type="ARBA" id="ARBA00044356"/>
    </source>
</evidence>
<feature type="region of interest" description="Disordered" evidence="10">
    <location>
        <begin position="1"/>
        <end position="115"/>
    </location>
</feature>
<dbReference type="OrthoDB" id="10254737at2759"/>
<keyword evidence="12" id="KW-1185">Reference proteome</keyword>
<evidence type="ECO:0000256" key="6">
    <source>
        <dbReference type="ARBA" id="ARBA00044147"/>
    </source>
</evidence>
<dbReference type="PANTHER" id="PTHR10233">
    <property type="entry name" value="TRANSLATION INITIATION FACTOR EIF-2B"/>
    <property type="match status" value="1"/>
</dbReference>
<evidence type="ECO:0000256" key="3">
    <source>
        <dbReference type="ARBA" id="ARBA00022490"/>
    </source>
</evidence>
<feature type="compositionally biased region" description="Basic and acidic residues" evidence="10">
    <location>
        <begin position="20"/>
        <end position="44"/>
    </location>
</feature>
<dbReference type="InParanoid" id="S8ED02"/>
<comment type="subunit">
    <text evidence="8">Component of the translation initiation factor 2B (eIF2B) complex which is a heterodecamer of two sets of five different subunits: alpha, beta, gamma, delta and epsilon. Subunits alpha, beta and delta comprise a regulatory subcomplex and subunits epsilon and gamma comprise a catalytic subcomplex. Within the complex, the hexameric regulatory complex resides at the center, with the two heterodimeric catalytic subcomplexes bound on opposite sides.</text>
</comment>
<dbReference type="SUPFAM" id="SSF100950">
    <property type="entry name" value="NagB/RpiA/CoA transferase-like"/>
    <property type="match status" value="1"/>
</dbReference>
<dbReference type="InterPro" id="IPR037171">
    <property type="entry name" value="NagB/RpiA_transferase-like"/>
</dbReference>
<dbReference type="AlphaFoldDB" id="S8ED02"/>
<dbReference type="GO" id="GO:0003743">
    <property type="term" value="F:translation initiation factor activity"/>
    <property type="evidence" value="ECO:0007669"/>
    <property type="project" value="UniProtKB-KW"/>
</dbReference>
<reference evidence="11 12" key="1">
    <citation type="journal article" date="2012" name="Science">
        <title>The Paleozoic origin of enzymatic lignin decomposition reconstructed from 31 fungal genomes.</title>
        <authorList>
            <person name="Floudas D."/>
            <person name="Binder M."/>
            <person name="Riley R."/>
            <person name="Barry K."/>
            <person name="Blanchette R.A."/>
            <person name="Henrissat B."/>
            <person name="Martinez A.T."/>
            <person name="Otillar R."/>
            <person name="Spatafora J.W."/>
            <person name="Yadav J.S."/>
            <person name="Aerts A."/>
            <person name="Benoit I."/>
            <person name="Boyd A."/>
            <person name="Carlson A."/>
            <person name="Copeland A."/>
            <person name="Coutinho P.M."/>
            <person name="de Vries R.P."/>
            <person name="Ferreira P."/>
            <person name="Findley K."/>
            <person name="Foster B."/>
            <person name="Gaskell J."/>
            <person name="Glotzer D."/>
            <person name="Gorecki P."/>
            <person name="Heitman J."/>
            <person name="Hesse C."/>
            <person name="Hori C."/>
            <person name="Igarashi K."/>
            <person name="Jurgens J.A."/>
            <person name="Kallen N."/>
            <person name="Kersten P."/>
            <person name="Kohler A."/>
            <person name="Kuees U."/>
            <person name="Kumar T.K.A."/>
            <person name="Kuo A."/>
            <person name="LaButti K."/>
            <person name="Larrondo L.F."/>
            <person name="Lindquist E."/>
            <person name="Ling A."/>
            <person name="Lombard V."/>
            <person name="Lucas S."/>
            <person name="Lundell T."/>
            <person name="Martin R."/>
            <person name="McLaughlin D.J."/>
            <person name="Morgenstern I."/>
            <person name="Morin E."/>
            <person name="Murat C."/>
            <person name="Nagy L.G."/>
            <person name="Nolan M."/>
            <person name="Ohm R.A."/>
            <person name="Patyshakuliyeva A."/>
            <person name="Rokas A."/>
            <person name="Ruiz-Duenas F.J."/>
            <person name="Sabat G."/>
            <person name="Salamov A."/>
            <person name="Samejima M."/>
            <person name="Schmutz J."/>
            <person name="Slot J.C."/>
            <person name="St John F."/>
            <person name="Stenlid J."/>
            <person name="Sun H."/>
            <person name="Sun S."/>
            <person name="Syed K."/>
            <person name="Tsang A."/>
            <person name="Wiebenga A."/>
            <person name="Young D."/>
            <person name="Pisabarro A."/>
            <person name="Eastwood D.C."/>
            <person name="Martin F."/>
            <person name="Cullen D."/>
            <person name="Grigoriev I.V."/>
            <person name="Hibbett D.S."/>
        </authorList>
    </citation>
    <scope>NUCLEOTIDE SEQUENCE</scope>
    <source>
        <strain evidence="12">FP-58527</strain>
    </source>
</reference>